<keyword evidence="3 6" id="KW-0812">Transmembrane</keyword>
<dbReference type="AlphaFoldDB" id="A0A6J4LH37"/>
<comment type="subcellular location">
    <subcellularLocation>
        <location evidence="1">Membrane</location>
        <topology evidence="1">Multi-pass membrane protein</topology>
    </subcellularLocation>
</comment>
<feature type="transmembrane region" description="Helical" evidence="6">
    <location>
        <begin position="23"/>
        <end position="46"/>
    </location>
</feature>
<keyword evidence="4 6" id="KW-1133">Transmembrane helix</keyword>
<dbReference type="PANTHER" id="PTHR38459:SF1">
    <property type="entry name" value="PROPHAGE BACTOPRENOL-LINKED GLUCOSE TRANSLOCASE HOMOLOG"/>
    <property type="match status" value="1"/>
</dbReference>
<protein>
    <submittedName>
        <fullName evidence="8">Integral membrane protein</fullName>
    </submittedName>
</protein>
<comment type="similarity">
    <text evidence="2">Belongs to the GtrA family.</text>
</comment>
<dbReference type="InterPro" id="IPR007267">
    <property type="entry name" value="GtrA_DPMS_TM"/>
</dbReference>
<dbReference type="GO" id="GO:0000271">
    <property type="term" value="P:polysaccharide biosynthetic process"/>
    <property type="evidence" value="ECO:0007669"/>
    <property type="project" value="InterPro"/>
</dbReference>
<evidence type="ECO:0000256" key="6">
    <source>
        <dbReference type="SAM" id="Phobius"/>
    </source>
</evidence>
<evidence type="ECO:0000256" key="3">
    <source>
        <dbReference type="ARBA" id="ARBA00022692"/>
    </source>
</evidence>
<dbReference type="GO" id="GO:0005886">
    <property type="term" value="C:plasma membrane"/>
    <property type="evidence" value="ECO:0007669"/>
    <property type="project" value="TreeGrafter"/>
</dbReference>
<proteinExistence type="inferred from homology"/>
<gene>
    <name evidence="8" type="ORF">AVDCRST_MAG07-1873</name>
</gene>
<evidence type="ECO:0000313" key="8">
    <source>
        <dbReference type="EMBL" id="CAA9333041.1"/>
    </source>
</evidence>
<evidence type="ECO:0000259" key="7">
    <source>
        <dbReference type="Pfam" id="PF04138"/>
    </source>
</evidence>
<dbReference type="PANTHER" id="PTHR38459">
    <property type="entry name" value="PROPHAGE BACTOPRENOL-LINKED GLUCOSE TRANSLOCASE HOMOLOG"/>
    <property type="match status" value="1"/>
</dbReference>
<dbReference type="Pfam" id="PF04138">
    <property type="entry name" value="GtrA_DPMS_TM"/>
    <property type="match status" value="1"/>
</dbReference>
<feature type="transmembrane region" description="Helical" evidence="6">
    <location>
        <begin position="52"/>
        <end position="69"/>
    </location>
</feature>
<sequence length="177" mass="19244">MRSSRPGLVRRLETRLRGMLSELAKFGTVGMLSLLVDLAVFNTVLLVLDKPLTAKVVSTVFSATNAFLLNRAWSFKHRVRTDVRREYGVFFVLNAVGLAIALLCLAVSHYVLGFESRLADNIAANGVGLVLGTTFRFWSYRRFVWAAPGSVVQAAVDGDAAARAVLEDAQDGTITGP</sequence>
<feature type="domain" description="GtrA/DPMS transmembrane" evidence="7">
    <location>
        <begin position="25"/>
        <end position="145"/>
    </location>
</feature>
<reference evidence="8" key="1">
    <citation type="submission" date="2020-02" db="EMBL/GenBank/DDBJ databases">
        <authorList>
            <person name="Meier V. D."/>
        </authorList>
    </citation>
    <scope>NUCLEOTIDE SEQUENCE</scope>
    <source>
        <strain evidence="8">AVDCRST_MAG07</strain>
    </source>
</reference>
<name>A0A6J4LH37_9ACTN</name>
<evidence type="ECO:0000256" key="4">
    <source>
        <dbReference type="ARBA" id="ARBA00022989"/>
    </source>
</evidence>
<organism evidence="8">
    <name type="scientific">uncultured Frankineae bacterium</name>
    <dbReference type="NCBI Taxonomy" id="437475"/>
    <lineage>
        <taxon>Bacteria</taxon>
        <taxon>Bacillati</taxon>
        <taxon>Actinomycetota</taxon>
        <taxon>Actinomycetes</taxon>
        <taxon>Frankiales</taxon>
        <taxon>environmental samples</taxon>
    </lineage>
</organism>
<accession>A0A6J4LH37</accession>
<evidence type="ECO:0000256" key="5">
    <source>
        <dbReference type="ARBA" id="ARBA00023136"/>
    </source>
</evidence>
<feature type="transmembrane region" description="Helical" evidence="6">
    <location>
        <begin position="118"/>
        <end position="138"/>
    </location>
</feature>
<keyword evidence="5 6" id="KW-0472">Membrane</keyword>
<evidence type="ECO:0000256" key="1">
    <source>
        <dbReference type="ARBA" id="ARBA00004141"/>
    </source>
</evidence>
<feature type="transmembrane region" description="Helical" evidence="6">
    <location>
        <begin position="89"/>
        <end position="112"/>
    </location>
</feature>
<evidence type="ECO:0000256" key="2">
    <source>
        <dbReference type="ARBA" id="ARBA00009399"/>
    </source>
</evidence>
<dbReference type="EMBL" id="CADCUB010000096">
    <property type="protein sequence ID" value="CAA9333041.1"/>
    <property type="molecule type" value="Genomic_DNA"/>
</dbReference>
<dbReference type="InterPro" id="IPR051401">
    <property type="entry name" value="GtrA_CellWall_Glycosyl"/>
</dbReference>